<organism evidence="2 3">
    <name type="scientific">Nocardia terpenica</name>
    <dbReference type="NCBI Taxonomy" id="455432"/>
    <lineage>
        <taxon>Bacteria</taxon>
        <taxon>Bacillati</taxon>
        <taxon>Actinomycetota</taxon>
        <taxon>Actinomycetes</taxon>
        <taxon>Mycobacteriales</taxon>
        <taxon>Nocardiaceae</taxon>
        <taxon>Nocardia</taxon>
    </lineage>
</organism>
<evidence type="ECO:0000256" key="1">
    <source>
        <dbReference type="SAM" id="Phobius"/>
    </source>
</evidence>
<evidence type="ECO:0000313" key="3">
    <source>
        <dbReference type="Proteomes" id="UP000500953"/>
    </source>
</evidence>
<dbReference type="EMBL" id="CP046173">
    <property type="protein sequence ID" value="QIS20824.1"/>
    <property type="molecule type" value="Genomic_DNA"/>
</dbReference>
<name>A0A6G9Z5S8_9NOCA</name>
<dbReference type="AlphaFoldDB" id="A0A6G9Z5S8"/>
<proteinExistence type="predicted"/>
<accession>A0A6G9Z5S8</accession>
<sequence length="60" mass="6462">MAMHGALPGSLLDHVSAVLAVISAIVTGTYVTFAYRHMLGRILASRAMAPFATRGVYDRR</sequence>
<keyword evidence="1" id="KW-0812">Transmembrane</keyword>
<keyword evidence="1" id="KW-1133">Transmembrane helix</keyword>
<dbReference type="Proteomes" id="UP000500953">
    <property type="component" value="Chromosome"/>
</dbReference>
<protein>
    <submittedName>
        <fullName evidence="2">Uncharacterized protein</fullName>
    </submittedName>
</protein>
<evidence type="ECO:0000313" key="2">
    <source>
        <dbReference type="EMBL" id="QIS20824.1"/>
    </source>
</evidence>
<feature type="transmembrane region" description="Helical" evidence="1">
    <location>
        <begin position="15"/>
        <end position="35"/>
    </location>
</feature>
<reference evidence="2 3" key="1">
    <citation type="journal article" date="2019" name="ACS Chem. Biol.">
        <title>Identification and Mobilization of a Cryptic Antibiotic Biosynthesis Gene Locus from a Human-Pathogenic Nocardia Isolate.</title>
        <authorList>
            <person name="Herisse M."/>
            <person name="Ishida K."/>
            <person name="Porter J.L."/>
            <person name="Howden B."/>
            <person name="Hertweck C."/>
            <person name="Stinear T.P."/>
            <person name="Pidot S.J."/>
        </authorList>
    </citation>
    <scope>NUCLEOTIDE SEQUENCE [LARGE SCALE GENOMIC DNA]</scope>
    <source>
        <strain evidence="2 3">AUSMDU00012715</strain>
    </source>
</reference>
<dbReference type="RefSeq" id="WP_167488141.1">
    <property type="nucleotide sequence ID" value="NZ_CP046173.1"/>
</dbReference>
<gene>
    <name evidence="2" type="ORF">F6W96_23430</name>
</gene>
<keyword evidence="1" id="KW-0472">Membrane</keyword>